<dbReference type="InterPro" id="IPR036390">
    <property type="entry name" value="WH_DNA-bd_sf"/>
</dbReference>
<dbReference type="Gene3D" id="1.10.10.10">
    <property type="entry name" value="Winged helix-like DNA-binding domain superfamily/Winged helix DNA-binding domain"/>
    <property type="match status" value="1"/>
</dbReference>
<evidence type="ECO:0000313" key="10">
    <source>
        <dbReference type="Proteomes" id="UP000250642"/>
    </source>
</evidence>
<dbReference type="GO" id="GO:0003700">
    <property type="term" value="F:DNA-binding transcription factor activity"/>
    <property type="evidence" value="ECO:0007669"/>
    <property type="project" value="InterPro"/>
</dbReference>
<dbReference type="CDD" id="cd07377">
    <property type="entry name" value="WHTH_GntR"/>
    <property type="match status" value="1"/>
</dbReference>
<keyword evidence="5" id="KW-0805">Transcription regulation</keyword>
<evidence type="ECO:0000256" key="1">
    <source>
        <dbReference type="ARBA" id="ARBA00001933"/>
    </source>
</evidence>
<accession>A0A329R750</accession>
<dbReference type="EMBL" id="QEVW01000001">
    <property type="protein sequence ID" value="RAW19222.1"/>
    <property type="molecule type" value="Genomic_DNA"/>
</dbReference>
<keyword evidence="4" id="KW-0663">Pyridoxal phosphate</keyword>
<dbReference type="InterPro" id="IPR036388">
    <property type="entry name" value="WH-like_DNA-bd_sf"/>
</dbReference>
<gene>
    <name evidence="9" type="ORF">DC345_00020</name>
</gene>
<dbReference type="SMART" id="SM00345">
    <property type="entry name" value="HTH_GNTR"/>
    <property type="match status" value="1"/>
</dbReference>
<evidence type="ECO:0000256" key="7">
    <source>
        <dbReference type="ARBA" id="ARBA00023163"/>
    </source>
</evidence>
<feature type="domain" description="HTH gntR-type" evidence="8">
    <location>
        <begin position="21"/>
        <end position="89"/>
    </location>
</feature>
<proteinExistence type="inferred from homology"/>
<comment type="similarity">
    <text evidence="2">In the C-terminal section; belongs to the class-I pyridoxal-phosphate-dependent aminotransferase family.</text>
</comment>
<evidence type="ECO:0000256" key="5">
    <source>
        <dbReference type="ARBA" id="ARBA00023015"/>
    </source>
</evidence>
<keyword evidence="3 9" id="KW-0032">Aminotransferase</keyword>
<dbReference type="CDD" id="cd00609">
    <property type="entry name" value="AAT_like"/>
    <property type="match status" value="1"/>
</dbReference>
<dbReference type="GO" id="GO:0003677">
    <property type="term" value="F:DNA binding"/>
    <property type="evidence" value="ECO:0007669"/>
    <property type="project" value="UniProtKB-KW"/>
</dbReference>
<dbReference type="AlphaFoldDB" id="A0A329R750"/>
<dbReference type="Pfam" id="PF00155">
    <property type="entry name" value="Aminotran_1_2"/>
    <property type="match status" value="1"/>
</dbReference>
<organism evidence="9 10">
    <name type="scientific">Paenibacillus taichungensis</name>
    <dbReference type="NCBI Taxonomy" id="484184"/>
    <lineage>
        <taxon>Bacteria</taxon>
        <taxon>Bacillati</taxon>
        <taxon>Bacillota</taxon>
        <taxon>Bacilli</taxon>
        <taxon>Bacillales</taxon>
        <taxon>Paenibacillaceae</taxon>
        <taxon>Paenibacillus</taxon>
    </lineage>
</organism>
<protein>
    <submittedName>
        <fullName evidence="9">PLP-dependent aminotransferase family protein</fullName>
    </submittedName>
</protein>
<name>A0A329R750_9BACL</name>
<comment type="caution">
    <text evidence="9">The sequence shown here is derived from an EMBL/GenBank/DDBJ whole genome shotgun (WGS) entry which is preliminary data.</text>
</comment>
<dbReference type="InterPro" id="IPR015421">
    <property type="entry name" value="PyrdxlP-dep_Trfase_major"/>
</dbReference>
<evidence type="ECO:0000256" key="2">
    <source>
        <dbReference type="ARBA" id="ARBA00005384"/>
    </source>
</evidence>
<dbReference type="InterPro" id="IPR015424">
    <property type="entry name" value="PyrdxlP-dep_Trfase"/>
</dbReference>
<dbReference type="GO" id="GO:0030170">
    <property type="term" value="F:pyridoxal phosphate binding"/>
    <property type="evidence" value="ECO:0007669"/>
    <property type="project" value="InterPro"/>
</dbReference>
<evidence type="ECO:0000259" key="8">
    <source>
        <dbReference type="PROSITE" id="PS50949"/>
    </source>
</evidence>
<evidence type="ECO:0000313" key="9">
    <source>
        <dbReference type="EMBL" id="RAW19222.1"/>
    </source>
</evidence>
<keyword evidence="9" id="KW-0808">Transferase</keyword>
<dbReference type="Pfam" id="PF00392">
    <property type="entry name" value="GntR"/>
    <property type="match status" value="1"/>
</dbReference>
<sequence length="482" mass="55367">MEFKRSVSRVGKAMLMTDNSLKLYEQVVHYLVVRIEAGEWKEHEKLPSVRSLSELLGVHRLTVFKAYQELKERGNVYVKDKSGYFVSPAEPSPVTDQADDPAVSAWLHWDSLARVQSLEAEYQFSKSLIDPALLPNRYWGELMRDLLDLYPRLLGTYSTIQGDLELRSALASHLTTRERFYISADEVLITSGAQQAIDVISRSLVRPGDRVLMERPTYGPAMEIFRKQGAKLIFTDIHPDGYDLEQIERLMKQEKPRVFYMTPTFQNPTGINIPTEQRKQLPELAEQYGCFLVEDDSTYDIYFKEKPPAPIFTYDTTGHTLYIRSYSKYVVPGLRIAAIMCRPRFMPGLQAVKALTDNGSPLLNQKLFLRYFQSSRMHQHLSKLRTAIQLRMEVMEQCLQQTDWTWTRPEGGLNIWAELPEGVDTGRLLHRCMEHSVAFVPGTVFDPSDANASRKLRLSFSYAHEQQIREGMGRLIALAENT</sequence>
<dbReference type="SUPFAM" id="SSF53383">
    <property type="entry name" value="PLP-dependent transferases"/>
    <property type="match status" value="1"/>
</dbReference>
<comment type="cofactor">
    <cofactor evidence="1">
        <name>pyridoxal 5'-phosphate</name>
        <dbReference type="ChEBI" id="CHEBI:597326"/>
    </cofactor>
</comment>
<dbReference type="InterPro" id="IPR000524">
    <property type="entry name" value="Tscrpt_reg_HTH_GntR"/>
</dbReference>
<keyword evidence="6" id="KW-0238">DNA-binding</keyword>
<dbReference type="SUPFAM" id="SSF46785">
    <property type="entry name" value="Winged helix' DNA-binding domain"/>
    <property type="match status" value="1"/>
</dbReference>
<keyword evidence="7" id="KW-0804">Transcription</keyword>
<dbReference type="InterPro" id="IPR004839">
    <property type="entry name" value="Aminotransferase_I/II_large"/>
</dbReference>
<evidence type="ECO:0000256" key="4">
    <source>
        <dbReference type="ARBA" id="ARBA00022898"/>
    </source>
</evidence>
<dbReference type="PROSITE" id="PS50949">
    <property type="entry name" value="HTH_GNTR"/>
    <property type="match status" value="1"/>
</dbReference>
<dbReference type="InterPro" id="IPR051446">
    <property type="entry name" value="HTH_trans_reg/aminotransferase"/>
</dbReference>
<dbReference type="PANTHER" id="PTHR46577:SF1">
    <property type="entry name" value="HTH-TYPE TRANSCRIPTIONAL REGULATORY PROTEIN GABR"/>
    <property type="match status" value="1"/>
</dbReference>
<evidence type="ECO:0000256" key="6">
    <source>
        <dbReference type="ARBA" id="ARBA00023125"/>
    </source>
</evidence>
<evidence type="ECO:0000256" key="3">
    <source>
        <dbReference type="ARBA" id="ARBA00022576"/>
    </source>
</evidence>
<dbReference type="Gene3D" id="3.90.1150.10">
    <property type="entry name" value="Aspartate Aminotransferase, domain 1"/>
    <property type="match status" value="1"/>
</dbReference>
<dbReference type="PANTHER" id="PTHR46577">
    <property type="entry name" value="HTH-TYPE TRANSCRIPTIONAL REGULATORY PROTEIN GABR"/>
    <property type="match status" value="1"/>
</dbReference>
<dbReference type="Proteomes" id="UP000250642">
    <property type="component" value="Unassembled WGS sequence"/>
</dbReference>
<reference evidence="9 10" key="1">
    <citation type="submission" date="2018-04" db="EMBL/GenBank/DDBJ databases">
        <title>Paenibacillus taichungensis Genome sequencing and assembly.</title>
        <authorList>
            <person name="Xu J."/>
            <person name="Rensing C."/>
            <person name="Mazhar H.S."/>
        </authorList>
    </citation>
    <scope>NUCLEOTIDE SEQUENCE [LARGE SCALE GENOMIC DNA]</scope>
    <source>
        <strain evidence="9 10">NC1</strain>
    </source>
</reference>
<dbReference type="Gene3D" id="3.40.640.10">
    <property type="entry name" value="Type I PLP-dependent aspartate aminotransferase-like (Major domain)"/>
    <property type="match status" value="1"/>
</dbReference>
<dbReference type="GO" id="GO:0008483">
    <property type="term" value="F:transaminase activity"/>
    <property type="evidence" value="ECO:0007669"/>
    <property type="project" value="UniProtKB-KW"/>
</dbReference>
<dbReference type="InterPro" id="IPR015422">
    <property type="entry name" value="PyrdxlP-dep_Trfase_small"/>
</dbReference>